<dbReference type="InterPro" id="IPR036291">
    <property type="entry name" value="NAD(P)-bd_dom_sf"/>
</dbReference>
<evidence type="ECO:0000256" key="1">
    <source>
        <dbReference type="ARBA" id="ARBA00006484"/>
    </source>
</evidence>
<proteinExistence type="inferred from homology"/>
<name>A0A381NAR9_9ZZZZ</name>
<dbReference type="PANTHER" id="PTHR43976">
    <property type="entry name" value="SHORT CHAIN DEHYDROGENASE"/>
    <property type="match status" value="1"/>
</dbReference>
<accession>A0A381NAR9</accession>
<dbReference type="AlphaFoldDB" id="A0A381NAR9"/>
<sequence>MSKVVLITGASSGFGRSIAEKLSNQDFIVYGTSRNPKEIEGKYKLLKLDITEYQDAERITDYLIDKHGKIDILINNAGISITGPVESSDMSEIKRLYETNFFGQINLIQKIVPHMRNNMSGLIINITSIAGYLGLPFQSIYCASKSSLNLLGESLNMELKNFNIRVVNLAPGDYKTEIIENRTDAILDNNSPYRPEYSSFTKAVTKGMTKKGNDPKEIADLVFKIINSKNPKIHYLSGKFIQKLVTLKEFIPDMIFEKIIMKMYKL</sequence>
<dbReference type="Gene3D" id="3.40.50.720">
    <property type="entry name" value="NAD(P)-binding Rossmann-like Domain"/>
    <property type="match status" value="1"/>
</dbReference>
<dbReference type="InterPro" id="IPR051911">
    <property type="entry name" value="SDR_oxidoreductase"/>
</dbReference>
<dbReference type="Pfam" id="PF00106">
    <property type="entry name" value="adh_short"/>
    <property type="match status" value="1"/>
</dbReference>
<reference evidence="3" key="1">
    <citation type="submission" date="2018-05" db="EMBL/GenBank/DDBJ databases">
        <authorList>
            <person name="Lanie J.A."/>
            <person name="Ng W.-L."/>
            <person name="Kazmierczak K.M."/>
            <person name="Andrzejewski T.M."/>
            <person name="Davidsen T.M."/>
            <person name="Wayne K.J."/>
            <person name="Tettelin H."/>
            <person name="Glass J.I."/>
            <person name="Rusch D."/>
            <person name="Podicherti R."/>
            <person name="Tsui H.-C.T."/>
            <person name="Winkler M.E."/>
        </authorList>
    </citation>
    <scope>NUCLEOTIDE SEQUENCE</scope>
</reference>
<gene>
    <name evidence="3" type="ORF">METZ01_LOCUS4536</name>
</gene>
<evidence type="ECO:0000313" key="3">
    <source>
        <dbReference type="EMBL" id="SUZ51682.1"/>
    </source>
</evidence>
<organism evidence="3">
    <name type="scientific">marine metagenome</name>
    <dbReference type="NCBI Taxonomy" id="408172"/>
    <lineage>
        <taxon>unclassified sequences</taxon>
        <taxon>metagenomes</taxon>
        <taxon>ecological metagenomes</taxon>
    </lineage>
</organism>
<dbReference type="GO" id="GO:0016491">
    <property type="term" value="F:oxidoreductase activity"/>
    <property type="evidence" value="ECO:0007669"/>
    <property type="project" value="UniProtKB-KW"/>
</dbReference>
<keyword evidence="2" id="KW-0560">Oxidoreductase</keyword>
<dbReference type="PRINTS" id="PR00080">
    <property type="entry name" value="SDRFAMILY"/>
</dbReference>
<evidence type="ECO:0008006" key="4">
    <source>
        <dbReference type="Google" id="ProtNLM"/>
    </source>
</evidence>
<dbReference type="EMBL" id="UINC01000233">
    <property type="protein sequence ID" value="SUZ51682.1"/>
    <property type="molecule type" value="Genomic_DNA"/>
</dbReference>
<comment type="similarity">
    <text evidence="1">Belongs to the short-chain dehydrogenases/reductases (SDR) family.</text>
</comment>
<dbReference type="SUPFAM" id="SSF51735">
    <property type="entry name" value="NAD(P)-binding Rossmann-fold domains"/>
    <property type="match status" value="1"/>
</dbReference>
<dbReference type="PRINTS" id="PR00081">
    <property type="entry name" value="GDHRDH"/>
</dbReference>
<dbReference type="InterPro" id="IPR002347">
    <property type="entry name" value="SDR_fam"/>
</dbReference>
<evidence type="ECO:0000256" key="2">
    <source>
        <dbReference type="ARBA" id="ARBA00023002"/>
    </source>
</evidence>
<dbReference type="CDD" id="cd05374">
    <property type="entry name" value="17beta-HSD-like_SDR_c"/>
    <property type="match status" value="1"/>
</dbReference>
<protein>
    <recommendedName>
        <fullName evidence="4">Short-chain dehydrogenase/reductase SDR</fullName>
    </recommendedName>
</protein>
<dbReference type="PANTHER" id="PTHR43976:SF16">
    <property type="entry name" value="SHORT-CHAIN DEHYDROGENASE_REDUCTASE FAMILY PROTEIN"/>
    <property type="match status" value="1"/>
</dbReference>